<evidence type="ECO:0000313" key="1">
    <source>
        <dbReference type="EMBL" id="GAJ06078.1"/>
    </source>
</evidence>
<name>X1TL86_9ZZZZ</name>
<protein>
    <submittedName>
        <fullName evidence="1">Uncharacterized protein</fullName>
    </submittedName>
</protein>
<accession>X1TL86</accession>
<reference evidence="1" key="1">
    <citation type="journal article" date="2014" name="Front. Microbiol.">
        <title>High frequency of phylogenetically diverse reductive dehalogenase-homologous genes in deep subseafloor sedimentary metagenomes.</title>
        <authorList>
            <person name="Kawai M."/>
            <person name="Futagami T."/>
            <person name="Toyoda A."/>
            <person name="Takaki Y."/>
            <person name="Nishi S."/>
            <person name="Hori S."/>
            <person name="Arai W."/>
            <person name="Tsubouchi T."/>
            <person name="Morono Y."/>
            <person name="Uchiyama I."/>
            <person name="Ito T."/>
            <person name="Fujiyama A."/>
            <person name="Inagaki F."/>
            <person name="Takami H."/>
        </authorList>
    </citation>
    <scope>NUCLEOTIDE SEQUENCE</scope>
    <source>
        <strain evidence="1">Expedition CK06-06</strain>
    </source>
</reference>
<dbReference type="AlphaFoldDB" id="X1TL86"/>
<sequence>MKAFIRIVPLQGHTDWMIKLGKIAPTKEIIRLLINPSQGKVFAEGLEEEAKKDLLHLLSLPTKYSDYHGVGQLETPYFLVLHDTFPPLVEARVLEFNKEKEG</sequence>
<dbReference type="EMBL" id="BARW01034407">
    <property type="protein sequence ID" value="GAJ06078.1"/>
    <property type="molecule type" value="Genomic_DNA"/>
</dbReference>
<comment type="caution">
    <text evidence="1">The sequence shown here is derived from an EMBL/GenBank/DDBJ whole genome shotgun (WGS) entry which is preliminary data.</text>
</comment>
<proteinExistence type="predicted"/>
<gene>
    <name evidence="1" type="ORF">S12H4_53935</name>
</gene>
<organism evidence="1">
    <name type="scientific">marine sediment metagenome</name>
    <dbReference type="NCBI Taxonomy" id="412755"/>
    <lineage>
        <taxon>unclassified sequences</taxon>
        <taxon>metagenomes</taxon>
        <taxon>ecological metagenomes</taxon>
    </lineage>
</organism>